<feature type="compositionally biased region" description="Basic residues" evidence="1">
    <location>
        <begin position="9"/>
        <end position="25"/>
    </location>
</feature>
<gene>
    <name evidence="2" type="ORF">METZ01_LOCUS481106</name>
</gene>
<feature type="non-terminal residue" evidence="2">
    <location>
        <position position="1"/>
    </location>
</feature>
<sequence>VVSWMNKKTQNKQHMKMRLTRRNMN</sequence>
<evidence type="ECO:0000256" key="1">
    <source>
        <dbReference type="SAM" id="MobiDB-lite"/>
    </source>
</evidence>
<organism evidence="2">
    <name type="scientific">marine metagenome</name>
    <dbReference type="NCBI Taxonomy" id="408172"/>
    <lineage>
        <taxon>unclassified sequences</taxon>
        <taxon>metagenomes</taxon>
        <taxon>ecological metagenomes</taxon>
    </lineage>
</organism>
<feature type="region of interest" description="Disordered" evidence="1">
    <location>
        <begin position="1"/>
        <end position="25"/>
    </location>
</feature>
<dbReference type="EMBL" id="UINC01206570">
    <property type="protein sequence ID" value="SVE28252.1"/>
    <property type="molecule type" value="Genomic_DNA"/>
</dbReference>
<proteinExistence type="predicted"/>
<dbReference type="AlphaFoldDB" id="A0A383C7S4"/>
<protein>
    <submittedName>
        <fullName evidence="2">Uncharacterized protein</fullName>
    </submittedName>
</protein>
<accession>A0A383C7S4</accession>
<feature type="non-terminal residue" evidence="2">
    <location>
        <position position="25"/>
    </location>
</feature>
<evidence type="ECO:0000313" key="2">
    <source>
        <dbReference type="EMBL" id="SVE28252.1"/>
    </source>
</evidence>
<name>A0A383C7S4_9ZZZZ</name>
<reference evidence="2" key="1">
    <citation type="submission" date="2018-05" db="EMBL/GenBank/DDBJ databases">
        <authorList>
            <person name="Lanie J.A."/>
            <person name="Ng W.-L."/>
            <person name="Kazmierczak K.M."/>
            <person name="Andrzejewski T.M."/>
            <person name="Davidsen T.M."/>
            <person name="Wayne K.J."/>
            <person name="Tettelin H."/>
            <person name="Glass J.I."/>
            <person name="Rusch D."/>
            <person name="Podicherti R."/>
            <person name="Tsui H.-C.T."/>
            <person name="Winkler M.E."/>
        </authorList>
    </citation>
    <scope>NUCLEOTIDE SEQUENCE</scope>
</reference>